<sequence length="348" mass="40627">MELKDLLREGLNNVGEASHIDKTVRNFAETNPLDYGAYILLIELSSRSDRIQSLIHWLECMIDNGINVNCTTAATIITTLCRNKRTDMAIYWFWKFIMMNIRIDAPAFDMLWEVIDDLHHHLLFYNIMMSNHLPVLSKHYHRSISLSIKGNQMLMVHMWLTQMDWNQTRCTGDILTLLDAAKSKLYSEDRIFFERLMRNADATTHREALSHLMNHKDIPRAIRWIADLPPQYQEEMQIFITNNLSSRETESLIAQFGDRVNVYPSLSTVVLEKLFVEGQIERVKTMYEDIKLAGTQNINTMRVMMKVADQEKNVKSMRQLFKSAGNKTKLKSDEVIGSILRKWKVTHE</sequence>
<dbReference type="EMBL" id="MDYQ01000497">
    <property type="protein sequence ID" value="PRP74115.1"/>
    <property type="molecule type" value="Genomic_DNA"/>
</dbReference>
<accession>A0A2P6MQY6</accession>
<gene>
    <name evidence="1" type="ORF">PROFUN_06440</name>
</gene>
<evidence type="ECO:0000313" key="2">
    <source>
        <dbReference type="Proteomes" id="UP000241769"/>
    </source>
</evidence>
<dbReference type="Proteomes" id="UP000241769">
    <property type="component" value="Unassembled WGS sequence"/>
</dbReference>
<dbReference type="AlphaFoldDB" id="A0A2P6MQY6"/>
<comment type="caution">
    <text evidence="1">The sequence shown here is derived from an EMBL/GenBank/DDBJ whole genome shotgun (WGS) entry which is preliminary data.</text>
</comment>
<protein>
    <recommendedName>
        <fullName evidence="3">Pentatricopeptide repeat-containing protein</fullName>
    </recommendedName>
</protein>
<name>A0A2P6MQY6_9EUKA</name>
<dbReference type="Gene3D" id="1.25.40.10">
    <property type="entry name" value="Tetratricopeptide repeat domain"/>
    <property type="match status" value="1"/>
</dbReference>
<evidence type="ECO:0000313" key="1">
    <source>
        <dbReference type="EMBL" id="PRP74115.1"/>
    </source>
</evidence>
<proteinExistence type="predicted"/>
<reference evidence="1 2" key="1">
    <citation type="journal article" date="2018" name="Genome Biol. Evol.">
        <title>Multiple Roots of Fruiting Body Formation in Amoebozoa.</title>
        <authorList>
            <person name="Hillmann F."/>
            <person name="Forbes G."/>
            <person name="Novohradska S."/>
            <person name="Ferling I."/>
            <person name="Riege K."/>
            <person name="Groth M."/>
            <person name="Westermann M."/>
            <person name="Marz M."/>
            <person name="Spaller T."/>
            <person name="Winckler T."/>
            <person name="Schaap P."/>
            <person name="Glockner G."/>
        </authorList>
    </citation>
    <scope>NUCLEOTIDE SEQUENCE [LARGE SCALE GENOMIC DNA]</scope>
    <source>
        <strain evidence="1 2">Jena</strain>
    </source>
</reference>
<keyword evidence="2" id="KW-1185">Reference proteome</keyword>
<dbReference type="InParanoid" id="A0A2P6MQY6"/>
<dbReference type="InterPro" id="IPR011990">
    <property type="entry name" value="TPR-like_helical_dom_sf"/>
</dbReference>
<organism evidence="1 2">
    <name type="scientific">Planoprotostelium fungivorum</name>
    <dbReference type="NCBI Taxonomy" id="1890364"/>
    <lineage>
        <taxon>Eukaryota</taxon>
        <taxon>Amoebozoa</taxon>
        <taxon>Evosea</taxon>
        <taxon>Variosea</taxon>
        <taxon>Cavosteliida</taxon>
        <taxon>Cavosteliaceae</taxon>
        <taxon>Planoprotostelium</taxon>
    </lineage>
</organism>
<evidence type="ECO:0008006" key="3">
    <source>
        <dbReference type="Google" id="ProtNLM"/>
    </source>
</evidence>